<gene>
    <name evidence="2" type="primary">UL45</name>
</gene>
<dbReference type="Proteomes" id="UP000181057">
    <property type="component" value="Segment"/>
</dbReference>
<name>A0A1P7TZZ6_9ALPH</name>
<sequence>MMSPTPEDDPRLGPVRGLLRMMDETTSERHKRSRSGCPRLLCGCTIGIALTVFVITATVVLASLFAFSYMSLESGTCPHEWIGLGYSCMRAMGSNATELEALDTCSRHNSKLVDFTHAKILIEAIAPFASTDANSSNVFRLRDSRTTCVRPTAAGPVAVDCPRTCTAICQRPRPLSIVASIIRDARTSLRLERREYYEVYTAILSNGSVK</sequence>
<dbReference type="OrthoDB" id="13637at10239"/>
<dbReference type="SUPFAM" id="SSF56436">
    <property type="entry name" value="C-type lectin-like"/>
    <property type="match status" value="1"/>
</dbReference>
<proteinExistence type="predicted"/>
<evidence type="ECO:0000313" key="2">
    <source>
        <dbReference type="EMBL" id="BAB16555.1"/>
    </source>
</evidence>
<keyword evidence="1" id="KW-0472">Membrane</keyword>
<dbReference type="GeneID" id="911902"/>
<evidence type="ECO:0000313" key="3">
    <source>
        <dbReference type="Proteomes" id="UP000181057"/>
    </source>
</evidence>
<dbReference type="KEGG" id="vg:911902"/>
<protein>
    <submittedName>
        <fullName evidence="2">UL45 protein</fullName>
    </submittedName>
</protein>
<organism evidence="2 3">
    <name type="scientific">Gallid alphaherpesvirus 3</name>
    <dbReference type="NCBI Taxonomy" id="35250"/>
    <lineage>
        <taxon>Viruses</taxon>
        <taxon>Duplodnaviria</taxon>
        <taxon>Heunggongvirae</taxon>
        <taxon>Peploviricota</taxon>
        <taxon>Herviviricetes</taxon>
        <taxon>Herpesvirales</taxon>
        <taxon>Orthoherpesviridae</taxon>
        <taxon>Alphaherpesvirinae</taxon>
        <taxon>Mardivirus</taxon>
        <taxon>Mardivirus gallidalpha3</taxon>
    </lineage>
</organism>
<dbReference type="EMBL" id="AB049735">
    <property type="protein sequence ID" value="BAB16555.1"/>
    <property type="molecule type" value="Genomic_DNA"/>
</dbReference>
<dbReference type="InterPro" id="IPR016187">
    <property type="entry name" value="CTDL_fold"/>
</dbReference>
<keyword evidence="1" id="KW-0812">Transmembrane</keyword>
<dbReference type="Pfam" id="PF05473">
    <property type="entry name" value="UL45"/>
    <property type="match status" value="1"/>
</dbReference>
<reference evidence="2 3" key="1">
    <citation type="journal article" date="2001" name="Curr. Top. Microbiol. Immunol.">
        <title>A complete genomic DNA sequence of Marek's disease virus type 2, strain HPRS24.</title>
        <authorList>
            <person name="Izumiya Y."/>
            <person name="Jang H.K."/>
            <person name="Ono M."/>
            <person name="Mikami T."/>
        </authorList>
    </citation>
    <scope>NUCLEOTIDE SEQUENCE [LARGE SCALE GENOMIC DNA]</scope>
    <source>
        <strain evidence="2">HPRS24</strain>
    </source>
</reference>
<dbReference type="RefSeq" id="NP_066877.1">
    <property type="nucleotide sequence ID" value="NC_002577.1"/>
</dbReference>
<evidence type="ECO:0000256" key="1">
    <source>
        <dbReference type="SAM" id="Phobius"/>
    </source>
</evidence>
<feature type="transmembrane region" description="Helical" evidence="1">
    <location>
        <begin position="40"/>
        <end position="67"/>
    </location>
</feature>
<keyword evidence="1" id="KW-1133">Transmembrane helix</keyword>
<accession>A0A1P7TZZ6</accession>